<feature type="compositionally biased region" description="Low complexity" evidence="14">
    <location>
        <begin position="15"/>
        <end position="28"/>
    </location>
</feature>
<keyword evidence="3" id="KW-0479">Metal-binding</keyword>
<evidence type="ECO:0000256" key="1">
    <source>
        <dbReference type="ARBA" id="ARBA00012552"/>
    </source>
</evidence>
<keyword evidence="5" id="KW-0863">Zinc-finger</keyword>
<keyword evidence="4" id="KW-0547">Nucleotide-binding</keyword>
<dbReference type="InterPro" id="IPR014014">
    <property type="entry name" value="RNA_helicase_DEAD_Q_motif"/>
</dbReference>
<keyword evidence="6" id="KW-0378">Hydrolase</keyword>
<evidence type="ECO:0000259" key="17">
    <source>
        <dbReference type="PROSITE" id="PS51195"/>
    </source>
</evidence>
<evidence type="ECO:0000256" key="10">
    <source>
        <dbReference type="ARBA" id="ARBA00022884"/>
    </source>
</evidence>
<evidence type="ECO:0000256" key="3">
    <source>
        <dbReference type="ARBA" id="ARBA00022723"/>
    </source>
</evidence>
<evidence type="ECO:0000256" key="5">
    <source>
        <dbReference type="ARBA" id="ARBA00022771"/>
    </source>
</evidence>
<evidence type="ECO:0000256" key="12">
    <source>
        <dbReference type="ARBA" id="ARBA00047984"/>
    </source>
</evidence>
<sequence length="697" mass="77443">MSSSATTSSPKPDMSTASSSAADTSSNAPVFIPRKKRKTRISLRKTAARDLDNITMHEDIDIAISGKINGNNQNDGKIDNTSVGNATLVQEDGIHAPEKSLDAQAHGTQNTSLSTNNAVSHPHHSVIISRKRKHHHVSNGVAVGTSSKRHKTSISQNDEKKRTLLEEYYDIKSESPSYGQKQQDDVEQQLELERKLLEIVSKKMPLTALSQRREGVLLSGCVGMGWEAPPYINKMPQEVVSTIREENRIDVQGQKVPHPIQDFLSMRLPESILKVLREKNIVLPTAIQMQALPILMSGRDLLGVAYTGSGKTLTFSVPMIMHALLEEHKMPVRGGEGPIGLILCPSRELAKQTGDVVQRICQQFFLDGYPLLRTMFCIGGRSMKEDEELLARGVHMVIATPGRLKHMLNIKKFNLDSCKYFCLDEADRLVDMGFEETIREIFDYLTARDRQTVLFSATMPAKIRLFAESALTDHVIVNVGRAGSANVNIVQEVEYVRTQDKIRHLVESLKKSPPPAIIFAQNKDDVDEIHEYLLLKGIRASSIHGGKTQAEREESIQEFVSGAKSVLVATDIASKGLDFKGIEHVINFDLPQEIEDYVHRIGRTGRGAAKGLATSYINEEAALHLLLDLRGLLMESKQHVPKMLQDLGEQLGVQTEIGGTKGCLYCGGLGHRITQCRKLERDRKEMMNQSKSEDSLR</sequence>
<protein>
    <recommendedName>
        <fullName evidence="1">RNA helicase</fullName>
        <ecNumber evidence="1">3.6.4.13</ecNumber>
    </recommendedName>
</protein>
<evidence type="ECO:0000256" key="6">
    <source>
        <dbReference type="ARBA" id="ARBA00022801"/>
    </source>
</evidence>
<evidence type="ECO:0000256" key="11">
    <source>
        <dbReference type="ARBA" id="ARBA00022917"/>
    </source>
</evidence>
<dbReference type="InterPro" id="IPR011545">
    <property type="entry name" value="DEAD/DEAH_box_helicase_dom"/>
</dbReference>
<dbReference type="PANTHER" id="PTHR47958">
    <property type="entry name" value="ATP-DEPENDENT RNA HELICASE DBP3"/>
    <property type="match status" value="1"/>
</dbReference>
<evidence type="ECO:0000256" key="2">
    <source>
        <dbReference type="ARBA" id="ARBA00022540"/>
    </source>
</evidence>
<dbReference type="FunFam" id="3.40.50.300:FF:000657">
    <property type="entry name" value="Probable ATP-dependent RNA helicase DDX41"/>
    <property type="match status" value="1"/>
</dbReference>
<dbReference type="Pfam" id="PF00270">
    <property type="entry name" value="DEAD"/>
    <property type="match status" value="1"/>
</dbReference>
<dbReference type="Pfam" id="PF00271">
    <property type="entry name" value="Helicase_C"/>
    <property type="match status" value="1"/>
</dbReference>
<evidence type="ECO:0000256" key="14">
    <source>
        <dbReference type="SAM" id="MobiDB-lite"/>
    </source>
</evidence>
<name>A0A7S1KLT0_9EUKA</name>
<evidence type="ECO:0000313" key="18">
    <source>
        <dbReference type="EMBL" id="CAD9077354.1"/>
    </source>
</evidence>
<accession>A0A7S1KLT0</accession>
<evidence type="ECO:0000256" key="8">
    <source>
        <dbReference type="ARBA" id="ARBA00022833"/>
    </source>
</evidence>
<feature type="domain" description="Helicase C-terminal" evidence="16">
    <location>
        <begin position="501"/>
        <end position="648"/>
    </location>
</feature>
<dbReference type="EC" id="3.6.4.13" evidence="1"/>
<dbReference type="EMBL" id="HBGD01000728">
    <property type="protein sequence ID" value="CAD9077354.1"/>
    <property type="molecule type" value="Transcribed_RNA"/>
</dbReference>
<dbReference type="PROSITE" id="PS51195">
    <property type="entry name" value="Q_MOTIF"/>
    <property type="match status" value="1"/>
</dbReference>
<comment type="catalytic activity">
    <reaction evidence="12">
        <text>ATP + H2O = ADP + phosphate + H(+)</text>
        <dbReference type="Rhea" id="RHEA:13065"/>
        <dbReference type="ChEBI" id="CHEBI:15377"/>
        <dbReference type="ChEBI" id="CHEBI:15378"/>
        <dbReference type="ChEBI" id="CHEBI:30616"/>
        <dbReference type="ChEBI" id="CHEBI:43474"/>
        <dbReference type="ChEBI" id="CHEBI:456216"/>
        <dbReference type="EC" id="3.6.4.13"/>
    </reaction>
</comment>
<feature type="domain" description="DEAD-box RNA helicase Q" evidence="17">
    <location>
        <begin position="261"/>
        <end position="289"/>
    </location>
</feature>
<dbReference type="InterPro" id="IPR001650">
    <property type="entry name" value="Helicase_C-like"/>
</dbReference>
<proteinExistence type="predicted"/>
<feature type="short sequence motif" description="Q motif" evidence="13">
    <location>
        <begin position="261"/>
        <end position="289"/>
    </location>
</feature>
<keyword evidence="10" id="KW-0694">RNA-binding</keyword>
<evidence type="ECO:0000259" key="16">
    <source>
        <dbReference type="PROSITE" id="PS51194"/>
    </source>
</evidence>
<feature type="domain" description="Helicase ATP-binding" evidence="15">
    <location>
        <begin position="292"/>
        <end position="477"/>
    </location>
</feature>
<dbReference type="GO" id="GO:0008270">
    <property type="term" value="F:zinc ion binding"/>
    <property type="evidence" value="ECO:0007669"/>
    <property type="project" value="UniProtKB-KW"/>
</dbReference>
<gene>
    <name evidence="18" type="ORF">PCOS0759_LOCUS585</name>
</gene>
<keyword evidence="8" id="KW-0862">Zinc</keyword>
<dbReference type="InterPro" id="IPR014001">
    <property type="entry name" value="Helicase_ATP-bd"/>
</dbReference>
<dbReference type="PROSITE" id="PS51194">
    <property type="entry name" value="HELICASE_CTER"/>
    <property type="match status" value="1"/>
</dbReference>
<feature type="region of interest" description="Disordered" evidence="14">
    <location>
        <begin position="1"/>
        <end position="33"/>
    </location>
</feature>
<evidence type="ECO:0000256" key="7">
    <source>
        <dbReference type="ARBA" id="ARBA00022806"/>
    </source>
</evidence>
<dbReference type="GO" id="GO:0003743">
    <property type="term" value="F:translation initiation factor activity"/>
    <property type="evidence" value="ECO:0007669"/>
    <property type="project" value="UniProtKB-KW"/>
</dbReference>
<organism evidence="18">
    <name type="scientific">Percolomonas cosmopolitus</name>
    <dbReference type="NCBI Taxonomy" id="63605"/>
    <lineage>
        <taxon>Eukaryota</taxon>
        <taxon>Discoba</taxon>
        <taxon>Heterolobosea</taxon>
        <taxon>Tetramitia</taxon>
        <taxon>Eutetramitia</taxon>
        <taxon>Percolomonadidae</taxon>
        <taxon>Percolomonas</taxon>
    </lineage>
</organism>
<keyword evidence="9" id="KW-0067">ATP-binding</keyword>
<evidence type="ECO:0000256" key="4">
    <source>
        <dbReference type="ARBA" id="ARBA00022741"/>
    </source>
</evidence>
<reference evidence="18" key="1">
    <citation type="submission" date="2021-01" db="EMBL/GenBank/DDBJ databases">
        <authorList>
            <person name="Corre E."/>
            <person name="Pelletier E."/>
            <person name="Niang G."/>
            <person name="Scheremetjew M."/>
            <person name="Finn R."/>
            <person name="Kale V."/>
            <person name="Holt S."/>
            <person name="Cochrane G."/>
            <person name="Meng A."/>
            <person name="Brown T."/>
            <person name="Cohen L."/>
        </authorList>
    </citation>
    <scope>NUCLEOTIDE SEQUENCE</scope>
    <source>
        <strain evidence="18">WS</strain>
    </source>
</reference>
<feature type="compositionally biased region" description="Polar residues" evidence="14">
    <location>
        <begin position="1"/>
        <end position="10"/>
    </location>
</feature>
<dbReference type="AlphaFoldDB" id="A0A7S1KLT0"/>
<dbReference type="CDD" id="cd18787">
    <property type="entry name" value="SF2_C_DEAD"/>
    <property type="match status" value="1"/>
</dbReference>
<dbReference type="SMART" id="SM00490">
    <property type="entry name" value="HELICc"/>
    <property type="match status" value="1"/>
</dbReference>
<evidence type="ECO:0000259" key="15">
    <source>
        <dbReference type="PROSITE" id="PS51192"/>
    </source>
</evidence>
<dbReference type="GO" id="GO:0003724">
    <property type="term" value="F:RNA helicase activity"/>
    <property type="evidence" value="ECO:0007669"/>
    <property type="project" value="UniProtKB-EC"/>
</dbReference>
<keyword evidence="2" id="KW-0396">Initiation factor</keyword>
<evidence type="ECO:0000256" key="13">
    <source>
        <dbReference type="PROSITE-ProRule" id="PRU00552"/>
    </source>
</evidence>
<feature type="region of interest" description="Disordered" evidence="14">
    <location>
        <begin position="140"/>
        <end position="161"/>
    </location>
</feature>
<dbReference type="GO" id="GO:0005737">
    <property type="term" value="C:cytoplasm"/>
    <property type="evidence" value="ECO:0007669"/>
    <property type="project" value="UniProtKB-ARBA"/>
</dbReference>
<dbReference type="GO" id="GO:0016787">
    <property type="term" value="F:hydrolase activity"/>
    <property type="evidence" value="ECO:0007669"/>
    <property type="project" value="UniProtKB-KW"/>
</dbReference>
<dbReference type="SUPFAM" id="SSF52540">
    <property type="entry name" value="P-loop containing nucleoside triphosphate hydrolases"/>
    <property type="match status" value="1"/>
</dbReference>
<dbReference type="Gene3D" id="3.40.50.300">
    <property type="entry name" value="P-loop containing nucleotide triphosphate hydrolases"/>
    <property type="match status" value="2"/>
</dbReference>
<dbReference type="GO" id="GO:0005524">
    <property type="term" value="F:ATP binding"/>
    <property type="evidence" value="ECO:0007669"/>
    <property type="project" value="UniProtKB-KW"/>
</dbReference>
<dbReference type="GO" id="GO:0003723">
    <property type="term" value="F:RNA binding"/>
    <property type="evidence" value="ECO:0007669"/>
    <property type="project" value="UniProtKB-KW"/>
</dbReference>
<dbReference type="InterPro" id="IPR027417">
    <property type="entry name" value="P-loop_NTPase"/>
</dbReference>
<dbReference type="SMART" id="SM00487">
    <property type="entry name" value="DEXDc"/>
    <property type="match status" value="1"/>
</dbReference>
<dbReference type="PROSITE" id="PS51192">
    <property type="entry name" value="HELICASE_ATP_BIND_1"/>
    <property type="match status" value="1"/>
</dbReference>
<evidence type="ECO:0000256" key="9">
    <source>
        <dbReference type="ARBA" id="ARBA00022840"/>
    </source>
</evidence>
<keyword evidence="11" id="KW-0648">Protein biosynthesis</keyword>
<keyword evidence="7" id="KW-0347">Helicase</keyword>